<dbReference type="RefSeq" id="WP_009196697.1">
    <property type="nucleotide sequence ID" value="NZ_AODQ01000106.1"/>
</dbReference>
<dbReference type="InterPro" id="IPR013096">
    <property type="entry name" value="Cupin_2"/>
</dbReference>
<evidence type="ECO:0000259" key="3">
    <source>
        <dbReference type="Pfam" id="PF07883"/>
    </source>
</evidence>
<dbReference type="Pfam" id="PF07883">
    <property type="entry name" value="Cupin_2"/>
    <property type="match status" value="1"/>
</dbReference>
<dbReference type="Gene3D" id="2.60.120.10">
    <property type="entry name" value="Jelly Rolls"/>
    <property type="match status" value="1"/>
</dbReference>
<evidence type="ECO:0000256" key="2">
    <source>
        <dbReference type="SAM" id="MobiDB-lite"/>
    </source>
</evidence>
<keyword evidence="1" id="KW-0479">Metal-binding</keyword>
<keyword evidence="5" id="KW-1185">Reference proteome</keyword>
<dbReference type="SUPFAM" id="SSF51182">
    <property type="entry name" value="RmlC-like cupins"/>
    <property type="match status" value="1"/>
</dbReference>
<dbReference type="InterPro" id="IPR014710">
    <property type="entry name" value="RmlC-like_jellyroll"/>
</dbReference>
<dbReference type="EMBL" id="AODQ01000106">
    <property type="protein sequence ID" value="EMR01553.1"/>
    <property type="molecule type" value="Genomic_DNA"/>
</dbReference>
<evidence type="ECO:0000256" key="1">
    <source>
        <dbReference type="ARBA" id="ARBA00022723"/>
    </source>
</evidence>
<dbReference type="OrthoDB" id="981110at2"/>
<dbReference type="InterPro" id="IPR011051">
    <property type="entry name" value="RmlC_Cupin_sf"/>
</dbReference>
<dbReference type="AlphaFoldDB" id="M7MYM0"/>
<sequence length="139" mass="15126">MIVVDLNTHPLEADQAPQNPSQKGRTCFPLSWMQGARDCATVYFELDPGYEIGSHTDSAEEILLVMEGTVEATVGDESRRAEKGQLVLVPKMVPHNVKNIGNSTARILGFFGGSNAVVSSFEWGWGVDEIRVIDTATFG</sequence>
<dbReference type="Proteomes" id="UP000011910">
    <property type="component" value="Unassembled WGS sequence"/>
</dbReference>
<protein>
    <recommendedName>
        <fullName evidence="3">Cupin type-2 domain-containing protein</fullName>
    </recommendedName>
</protein>
<gene>
    <name evidence="4" type="ORF">ADICEAN_03314</name>
</gene>
<dbReference type="InterPro" id="IPR051610">
    <property type="entry name" value="GPI/OXD"/>
</dbReference>
<dbReference type="PANTHER" id="PTHR35848:SF6">
    <property type="entry name" value="CUPIN TYPE-2 DOMAIN-CONTAINING PROTEIN"/>
    <property type="match status" value="1"/>
</dbReference>
<reference evidence="4 5" key="1">
    <citation type="journal article" date="2013" name="Genome Announc.">
        <title>Draft Genome Sequence of Cesiribacter andamanensis Strain AMV16T, Isolated from a Soil Sample from a Mud Volcano in the Andaman Islands, India.</title>
        <authorList>
            <person name="Shivaji S."/>
            <person name="Ara S."/>
            <person name="Begum Z."/>
            <person name="Srinivas T.N."/>
            <person name="Singh A."/>
            <person name="Kumar Pinnaka A."/>
        </authorList>
    </citation>
    <scope>NUCLEOTIDE SEQUENCE [LARGE SCALE GENOMIC DNA]</scope>
    <source>
        <strain evidence="4 5">AMV16</strain>
    </source>
</reference>
<evidence type="ECO:0000313" key="5">
    <source>
        <dbReference type="Proteomes" id="UP000011910"/>
    </source>
</evidence>
<evidence type="ECO:0000313" key="4">
    <source>
        <dbReference type="EMBL" id="EMR01553.1"/>
    </source>
</evidence>
<dbReference type="GO" id="GO:0046872">
    <property type="term" value="F:metal ion binding"/>
    <property type="evidence" value="ECO:0007669"/>
    <property type="project" value="UniProtKB-KW"/>
</dbReference>
<name>M7MYM0_9BACT</name>
<accession>M7MYM0</accession>
<dbReference type="STRING" id="1279009.ADICEAN_03314"/>
<proteinExistence type="predicted"/>
<organism evidence="4 5">
    <name type="scientific">Cesiribacter andamanensis AMV16</name>
    <dbReference type="NCBI Taxonomy" id="1279009"/>
    <lineage>
        <taxon>Bacteria</taxon>
        <taxon>Pseudomonadati</taxon>
        <taxon>Bacteroidota</taxon>
        <taxon>Cytophagia</taxon>
        <taxon>Cytophagales</taxon>
        <taxon>Cesiribacteraceae</taxon>
        <taxon>Cesiribacter</taxon>
    </lineage>
</organism>
<comment type="caution">
    <text evidence="4">The sequence shown here is derived from an EMBL/GenBank/DDBJ whole genome shotgun (WGS) entry which is preliminary data.</text>
</comment>
<dbReference type="PANTHER" id="PTHR35848">
    <property type="entry name" value="OXALATE-BINDING PROTEIN"/>
    <property type="match status" value="1"/>
</dbReference>
<feature type="domain" description="Cupin type-2" evidence="3">
    <location>
        <begin position="43"/>
        <end position="108"/>
    </location>
</feature>
<feature type="region of interest" description="Disordered" evidence="2">
    <location>
        <begin position="1"/>
        <end position="23"/>
    </location>
</feature>